<dbReference type="AlphaFoldDB" id="A0A177A5Q4"/>
<reference evidence="3" key="1">
    <citation type="submission" date="2016-03" db="EMBL/GenBank/DDBJ databases">
        <title>Updated assembly of Pseudogymnoascus destructans, the fungus causing white-nose syndrome of bats.</title>
        <authorList>
            <person name="Palmer J.M."/>
            <person name="Drees K.P."/>
            <person name="Foster J.T."/>
            <person name="Lindner D.L."/>
        </authorList>
    </citation>
    <scope>NUCLEOTIDE SEQUENCE [LARGE SCALE GENOMIC DNA]</scope>
    <source>
        <strain evidence="3">20631-21</strain>
    </source>
</reference>
<feature type="region of interest" description="Disordered" evidence="1">
    <location>
        <begin position="32"/>
        <end position="60"/>
    </location>
</feature>
<dbReference type="GO" id="GO:0016150">
    <property type="term" value="F:translation release factor activity, codon nonspecific"/>
    <property type="evidence" value="ECO:0007669"/>
    <property type="project" value="TreeGrafter"/>
</dbReference>
<dbReference type="PANTHER" id="PTHR11075">
    <property type="entry name" value="PEPTIDE CHAIN RELEASE FACTOR"/>
    <property type="match status" value="1"/>
</dbReference>
<dbReference type="GeneID" id="36287758"/>
<name>A0A177A5Q4_9PEZI</name>
<dbReference type="EMBL" id="KV441400">
    <property type="protein sequence ID" value="OAF57555.1"/>
    <property type="molecule type" value="Genomic_DNA"/>
</dbReference>
<dbReference type="VEuPathDB" id="FungiDB:GMDG_01386"/>
<dbReference type="GO" id="GO:0005762">
    <property type="term" value="C:mitochondrial large ribosomal subunit"/>
    <property type="evidence" value="ECO:0007669"/>
    <property type="project" value="TreeGrafter"/>
</dbReference>
<protein>
    <recommendedName>
        <fullName evidence="2">Prokaryotic-type class I peptide chain release factors domain-containing protein</fullName>
    </recommendedName>
</protein>
<evidence type="ECO:0000256" key="1">
    <source>
        <dbReference type="SAM" id="MobiDB-lite"/>
    </source>
</evidence>
<dbReference type="InterPro" id="IPR052104">
    <property type="entry name" value="Mito_Release_Factor_mL62"/>
</dbReference>
<dbReference type="SUPFAM" id="SSF110916">
    <property type="entry name" value="Peptidyl-tRNA hydrolase domain-like"/>
    <property type="match status" value="1"/>
</dbReference>
<dbReference type="GO" id="GO:0070126">
    <property type="term" value="P:mitochondrial translational termination"/>
    <property type="evidence" value="ECO:0007669"/>
    <property type="project" value="TreeGrafter"/>
</dbReference>
<accession>A0A177A5Q4</accession>
<proteinExistence type="predicted"/>
<sequence length="215" mass="24217">MSYLCSRRMQQTIMSRHIRLFAIPRPVALQRQQPAQSLPIRQFATPSRNGSGSESPYSDEEYAAAREWASKFKPGSLPRDLAQTRFDRSSGKGGQHVNKTNSKATSAWQIKSIAPYVPAMVTKELRASRYYSRNSDCLTIASQEGRVQRDNEDNCHEKLYEHITDITKRIIPGETSAAAKAKAARQKKIGNAIRLQSKKEHSMKKQSRSSKGGDY</sequence>
<dbReference type="Gene3D" id="3.30.160.20">
    <property type="match status" value="1"/>
</dbReference>
<dbReference type="InterPro" id="IPR000352">
    <property type="entry name" value="Pep_chain_release_fac_I"/>
</dbReference>
<dbReference type="OrthoDB" id="270639at2759"/>
<dbReference type="eggNOG" id="KOG3429">
    <property type="taxonomic scope" value="Eukaryota"/>
</dbReference>
<dbReference type="Proteomes" id="UP000077154">
    <property type="component" value="Unassembled WGS sequence"/>
</dbReference>
<dbReference type="PANTHER" id="PTHR11075:SF54">
    <property type="entry name" value="LARGE RIBOSOMAL SUBUNIT PROTEIN ML62"/>
    <property type="match status" value="1"/>
</dbReference>
<feature type="region of interest" description="Disordered" evidence="1">
    <location>
        <begin position="177"/>
        <end position="215"/>
    </location>
</feature>
<dbReference type="Pfam" id="PF00472">
    <property type="entry name" value="RF-1"/>
    <property type="match status" value="1"/>
</dbReference>
<evidence type="ECO:0000259" key="2">
    <source>
        <dbReference type="Pfam" id="PF00472"/>
    </source>
</evidence>
<dbReference type="RefSeq" id="XP_024322843.1">
    <property type="nucleotide sequence ID" value="XM_024468316.1"/>
</dbReference>
<dbReference type="GO" id="GO:0004045">
    <property type="term" value="F:peptidyl-tRNA hydrolase activity"/>
    <property type="evidence" value="ECO:0007669"/>
    <property type="project" value="TreeGrafter"/>
</dbReference>
<feature type="compositionally biased region" description="Polar residues" evidence="1">
    <location>
        <begin position="44"/>
        <end position="56"/>
    </location>
</feature>
<evidence type="ECO:0000313" key="3">
    <source>
        <dbReference type="EMBL" id="OAF57555.1"/>
    </source>
</evidence>
<feature type="domain" description="Prokaryotic-type class I peptide chain release factors" evidence="2">
    <location>
        <begin position="83"/>
        <end position="208"/>
    </location>
</feature>
<gene>
    <name evidence="3" type="ORF">VC83_04687</name>
</gene>
<organism evidence="3">
    <name type="scientific">Pseudogymnoascus destructans</name>
    <dbReference type="NCBI Taxonomy" id="655981"/>
    <lineage>
        <taxon>Eukaryota</taxon>
        <taxon>Fungi</taxon>
        <taxon>Dikarya</taxon>
        <taxon>Ascomycota</taxon>
        <taxon>Pezizomycotina</taxon>
        <taxon>Leotiomycetes</taxon>
        <taxon>Thelebolales</taxon>
        <taxon>Thelebolaceae</taxon>
        <taxon>Pseudogymnoascus</taxon>
    </lineage>
</organism>